<evidence type="ECO:0000313" key="1">
    <source>
        <dbReference type="EMBL" id="MBF0877246.1"/>
    </source>
</evidence>
<dbReference type="Proteomes" id="UP000630952">
    <property type="component" value="Unassembled WGS sequence"/>
</dbReference>
<reference evidence="1 2" key="2">
    <citation type="submission" date="2020-11" db="EMBL/GenBank/DDBJ databases">
        <title>Description of novel Gluconobacter species.</title>
        <authorList>
            <person name="Cleenwerck I."/>
            <person name="Cnockaert M."/>
            <person name="Borremans W."/>
            <person name="Wieme A.D."/>
            <person name="De Vuyst L."/>
            <person name="Vandamme P."/>
        </authorList>
    </citation>
    <scope>NUCLEOTIDE SEQUENCE [LARGE SCALE GENOMIC DNA]</scope>
    <source>
        <strain evidence="1 2">LMG 27748</strain>
    </source>
</reference>
<organism evidence="1 2">
    <name type="scientific">Gluconobacter cerevisiae</name>
    <dbReference type="NCBI Taxonomy" id="1379734"/>
    <lineage>
        <taxon>Bacteria</taxon>
        <taxon>Pseudomonadati</taxon>
        <taxon>Pseudomonadota</taxon>
        <taxon>Alphaproteobacteria</taxon>
        <taxon>Acetobacterales</taxon>
        <taxon>Acetobacteraceae</taxon>
        <taxon>Gluconobacter</taxon>
    </lineage>
</organism>
<dbReference type="EMBL" id="JABCQO010000008">
    <property type="protein sequence ID" value="MBF0877246.1"/>
    <property type="molecule type" value="Genomic_DNA"/>
</dbReference>
<sequence length="116" mass="12717">MPSPALTVGDVVWWKSGRYLVVSLTHYSVAICPIVLCPVPSHRADVKPSWFDAINLRVDCEAAIRCVPFGVPVRFVEPAGYQATGELVARVRLAIGREVSARQLEEAHGFSLLQAM</sequence>
<proteinExistence type="predicted"/>
<dbReference type="RefSeq" id="WP_194255618.1">
    <property type="nucleotide sequence ID" value="NZ_JABCQO010000008.1"/>
</dbReference>
<name>A0ABR9YFJ5_9PROT</name>
<protein>
    <submittedName>
        <fullName evidence="1">Uncharacterized protein</fullName>
    </submittedName>
</protein>
<accession>A0ABR9YFJ5</accession>
<reference evidence="2" key="1">
    <citation type="submission" date="2020-04" db="EMBL/GenBank/DDBJ databases">
        <title>Description of novel Gluconacetobacter.</title>
        <authorList>
            <person name="Sombolestani A."/>
        </authorList>
    </citation>
    <scope>NUCLEOTIDE SEQUENCE [LARGE SCALE GENOMIC DNA]</scope>
    <source>
        <strain evidence="2">LMG 27748</strain>
    </source>
</reference>
<keyword evidence="2" id="KW-1185">Reference proteome</keyword>
<evidence type="ECO:0000313" key="2">
    <source>
        <dbReference type="Proteomes" id="UP000630952"/>
    </source>
</evidence>
<comment type="caution">
    <text evidence="1">The sequence shown here is derived from an EMBL/GenBank/DDBJ whole genome shotgun (WGS) entry which is preliminary data.</text>
</comment>
<gene>
    <name evidence="1" type="ORF">HKD21_10355</name>
</gene>